<evidence type="ECO:0000313" key="1">
    <source>
        <dbReference type="EMBL" id="KAI3791653.1"/>
    </source>
</evidence>
<reference evidence="2" key="1">
    <citation type="journal article" date="2022" name="Mol. Ecol. Resour.">
        <title>The genomes of chicory, endive, great burdock and yacon provide insights into Asteraceae palaeo-polyploidization history and plant inulin production.</title>
        <authorList>
            <person name="Fan W."/>
            <person name="Wang S."/>
            <person name="Wang H."/>
            <person name="Wang A."/>
            <person name="Jiang F."/>
            <person name="Liu H."/>
            <person name="Zhao H."/>
            <person name="Xu D."/>
            <person name="Zhang Y."/>
        </authorList>
    </citation>
    <scope>NUCLEOTIDE SEQUENCE [LARGE SCALE GENOMIC DNA]</scope>
    <source>
        <strain evidence="2">cv. Punajuju</strain>
    </source>
</reference>
<comment type="caution">
    <text evidence="1">The sequence shown here is derived from an EMBL/GenBank/DDBJ whole genome shotgun (WGS) entry which is preliminary data.</text>
</comment>
<name>A0ACB9H895_CICIN</name>
<dbReference type="Proteomes" id="UP001055811">
    <property type="component" value="Linkage Group LG01"/>
</dbReference>
<dbReference type="EMBL" id="CM042009">
    <property type="protein sequence ID" value="KAI3791653.1"/>
    <property type="molecule type" value="Genomic_DNA"/>
</dbReference>
<reference evidence="1 2" key="2">
    <citation type="journal article" date="2022" name="Mol. Ecol. Resour.">
        <title>The genomes of chicory, endive, great burdock and yacon provide insights into Asteraceae paleo-polyploidization history and plant inulin production.</title>
        <authorList>
            <person name="Fan W."/>
            <person name="Wang S."/>
            <person name="Wang H."/>
            <person name="Wang A."/>
            <person name="Jiang F."/>
            <person name="Liu H."/>
            <person name="Zhao H."/>
            <person name="Xu D."/>
            <person name="Zhang Y."/>
        </authorList>
    </citation>
    <scope>NUCLEOTIDE SEQUENCE [LARGE SCALE GENOMIC DNA]</scope>
    <source>
        <strain evidence="2">cv. Punajuju</strain>
        <tissue evidence="1">Leaves</tissue>
    </source>
</reference>
<gene>
    <name evidence="1" type="ORF">L2E82_05513</name>
</gene>
<evidence type="ECO:0000313" key="2">
    <source>
        <dbReference type="Proteomes" id="UP001055811"/>
    </source>
</evidence>
<sequence length="82" mass="9424">MISFQISDYIWTLFLPGARGVFDQSKKYHQFLPIVSDKESLFENSPNKDLSFCFFFPLPEKGTTTSSSLAQNFTKFIHDFGS</sequence>
<accession>A0ACB9H895</accession>
<keyword evidence="2" id="KW-1185">Reference proteome</keyword>
<protein>
    <submittedName>
        <fullName evidence="1">Uncharacterized protein</fullName>
    </submittedName>
</protein>
<organism evidence="1 2">
    <name type="scientific">Cichorium intybus</name>
    <name type="common">Chicory</name>
    <dbReference type="NCBI Taxonomy" id="13427"/>
    <lineage>
        <taxon>Eukaryota</taxon>
        <taxon>Viridiplantae</taxon>
        <taxon>Streptophyta</taxon>
        <taxon>Embryophyta</taxon>
        <taxon>Tracheophyta</taxon>
        <taxon>Spermatophyta</taxon>
        <taxon>Magnoliopsida</taxon>
        <taxon>eudicotyledons</taxon>
        <taxon>Gunneridae</taxon>
        <taxon>Pentapetalae</taxon>
        <taxon>asterids</taxon>
        <taxon>campanulids</taxon>
        <taxon>Asterales</taxon>
        <taxon>Asteraceae</taxon>
        <taxon>Cichorioideae</taxon>
        <taxon>Cichorieae</taxon>
        <taxon>Cichoriinae</taxon>
        <taxon>Cichorium</taxon>
    </lineage>
</organism>
<proteinExistence type="predicted"/>